<comment type="caution">
    <text evidence="3">The sequence shown here is derived from an EMBL/GenBank/DDBJ whole genome shotgun (WGS) entry which is preliminary data.</text>
</comment>
<dbReference type="PROSITE" id="PS50106">
    <property type="entry name" value="PDZ"/>
    <property type="match status" value="1"/>
</dbReference>
<dbReference type="Pfam" id="PF08327">
    <property type="entry name" value="AHSA1"/>
    <property type="match status" value="1"/>
</dbReference>
<dbReference type="InterPro" id="IPR001478">
    <property type="entry name" value="PDZ"/>
</dbReference>
<dbReference type="Pfam" id="PF17820">
    <property type="entry name" value="PDZ_6"/>
    <property type="match status" value="1"/>
</dbReference>
<evidence type="ECO:0000313" key="3">
    <source>
        <dbReference type="EMBL" id="TDD20730.1"/>
    </source>
</evidence>
<name>A0A4R4WT03_9ACTN</name>
<protein>
    <submittedName>
        <fullName evidence="3">PDZ domain-containing protein</fullName>
    </submittedName>
</protein>
<dbReference type="RefSeq" id="WP_132509479.1">
    <property type="nucleotide sequence ID" value="NZ_SMKP01000042.1"/>
</dbReference>
<reference evidence="3 4" key="1">
    <citation type="submission" date="2019-03" db="EMBL/GenBank/DDBJ databases">
        <title>Draft genome sequences of novel Actinobacteria.</title>
        <authorList>
            <person name="Sahin N."/>
            <person name="Ay H."/>
            <person name="Saygin H."/>
        </authorList>
    </citation>
    <scope>NUCLEOTIDE SEQUENCE [LARGE SCALE GENOMIC DNA]</scope>
    <source>
        <strain evidence="3 4">KC712</strain>
    </source>
</reference>
<dbReference type="Proteomes" id="UP000294543">
    <property type="component" value="Unassembled WGS sequence"/>
</dbReference>
<dbReference type="Gene3D" id="3.30.530.20">
    <property type="match status" value="1"/>
</dbReference>
<sequence>MDLHPWDRRGRTIDFIRSIRASQEDLWERLSTPAGIKSWLRMSEVELELKEGGAFRFALETQGRANAAVSHEIAGRVKEAIPGWLLALEYPLPASGVWTDLSFQLRPSYPVFHQHYPVECDLWLIHSGFPHEGLGLFEFDGHHRHWRQRVLDLAVDIEGRPPLPRPSCLSGLQFVGGATGIGLLVSQAIKGSPADVAGIREGDILVSVNGIRMNALDDFHDWIDECEPGDVGEVRLQDRTVRLATEDYETARRRFLLRADEDWVPARR</sequence>
<feature type="domain" description="PDZ" evidence="2">
    <location>
        <begin position="150"/>
        <end position="210"/>
    </location>
</feature>
<dbReference type="EMBL" id="SMKP01000042">
    <property type="protein sequence ID" value="TDD20730.1"/>
    <property type="molecule type" value="Genomic_DNA"/>
</dbReference>
<proteinExistence type="inferred from homology"/>
<gene>
    <name evidence="3" type="ORF">E1294_16915</name>
</gene>
<dbReference type="InterPro" id="IPR041489">
    <property type="entry name" value="PDZ_6"/>
</dbReference>
<dbReference type="InterPro" id="IPR023393">
    <property type="entry name" value="START-like_dom_sf"/>
</dbReference>
<accession>A0A4R4WT03</accession>
<dbReference type="SUPFAM" id="SSF55961">
    <property type="entry name" value="Bet v1-like"/>
    <property type="match status" value="1"/>
</dbReference>
<dbReference type="OrthoDB" id="3521766at2"/>
<organism evidence="3 4">
    <name type="scientific">Nonomuraea diastatica</name>
    <dbReference type="NCBI Taxonomy" id="1848329"/>
    <lineage>
        <taxon>Bacteria</taxon>
        <taxon>Bacillati</taxon>
        <taxon>Actinomycetota</taxon>
        <taxon>Actinomycetes</taxon>
        <taxon>Streptosporangiales</taxon>
        <taxon>Streptosporangiaceae</taxon>
        <taxon>Nonomuraea</taxon>
    </lineage>
</organism>
<dbReference type="Gene3D" id="2.30.42.10">
    <property type="match status" value="1"/>
</dbReference>
<dbReference type="CDD" id="cd07814">
    <property type="entry name" value="SRPBCC_CalC_Aha1-like"/>
    <property type="match status" value="1"/>
</dbReference>
<keyword evidence="4" id="KW-1185">Reference proteome</keyword>
<dbReference type="AlphaFoldDB" id="A0A4R4WT03"/>
<evidence type="ECO:0000259" key="2">
    <source>
        <dbReference type="PROSITE" id="PS50106"/>
    </source>
</evidence>
<evidence type="ECO:0000313" key="4">
    <source>
        <dbReference type="Proteomes" id="UP000294543"/>
    </source>
</evidence>
<dbReference type="InterPro" id="IPR036034">
    <property type="entry name" value="PDZ_sf"/>
</dbReference>
<dbReference type="SUPFAM" id="SSF50156">
    <property type="entry name" value="PDZ domain-like"/>
    <property type="match status" value="1"/>
</dbReference>
<dbReference type="SMART" id="SM00228">
    <property type="entry name" value="PDZ"/>
    <property type="match status" value="1"/>
</dbReference>
<dbReference type="InterPro" id="IPR013538">
    <property type="entry name" value="ASHA1/2-like_C"/>
</dbReference>
<comment type="similarity">
    <text evidence="1">Belongs to the AHA1 family.</text>
</comment>
<evidence type="ECO:0000256" key="1">
    <source>
        <dbReference type="ARBA" id="ARBA00006817"/>
    </source>
</evidence>